<comment type="caution">
    <text evidence="1">The sequence shown here is derived from an EMBL/GenBank/DDBJ whole genome shotgun (WGS) entry which is preliminary data.</text>
</comment>
<reference evidence="2" key="1">
    <citation type="journal article" date="2019" name="Int. J. Syst. Evol. Microbiol.">
        <title>The Global Catalogue of Microorganisms (GCM) 10K type strain sequencing project: providing services to taxonomists for standard genome sequencing and annotation.</title>
        <authorList>
            <consortium name="The Broad Institute Genomics Platform"/>
            <consortium name="The Broad Institute Genome Sequencing Center for Infectious Disease"/>
            <person name="Wu L."/>
            <person name="Ma J."/>
        </authorList>
    </citation>
    <scope>NUCLEOTIDE SEQUENCE [LARGE SCALE GENOMIC DNA]</scope>
    <source>
        <strain evidence="2">JCM 3175</strain>
    </source>
</reference>
<dbReference type="EMBL" id="BAABGU010000082">
    <property type="protein sequence ID" value="GAA4581309.1"/>
    <property type="molecule type" value="Genomic_DNA"/>
</dbReference>
<evidence type="ECO:0000313" key="1">
    <source>
        <dbReference type="EMBL" id="GAA4581309.1"/>
    </source>
</evidence>
<accession>A0ABP8T667</accession>
<gene>
    <name evidence="1" type="ORF">GCM10023176_61990</name>
</gene>
<proteinExistence type="predicted"/>
<sequence length="190" mass="20946">MYPLLPLKARPRRPDLADESALDLFVSWRHRGPKTLRAAGVRSGAGDTASDHERVTDAVSPSLTAVINLIDGYMHRVLKGREDPVGVVEELKYALVELLLRDDVGNAGGLYSIYADLSDIVDGYPFHYDDGAEMIAQREIRDAAWDWLCIPLNADGMKTYVDHWAARIAALPTTDGGRPFRGNSGRLQGE</sequence>
<organism evidence="1 2">
    <name type="scientific">Micromonospora coerulea</name>
    <dbReference type="NCBI Taxonomy" id="47856"/>
    <lineage>
        <taxon>Bacteria</taxon>
        <taxon>Bacillati</taxon>
        <taxon>Actinomycetota</taxon>
        <taxon>Actinomycetes</taxon>
        <taxon>Micromonosporales</taxon>
        <taxon>Micromonosporaceae</taxon>
        <taxon>Micromonospora</taxon>
    </lineage>
</organism>
<protein>
    <submittedName>
        <fullName evidence="1">Uncharacterized protein</fullName>
    </submittedName>
</protein>
<name>A0ABP8T667_9ACTN</name>
<keyword evidence="2" id="KW-1185">Reference proteome</keyword>
<evidence type="ECO:0000313" key="2">
    <source>
        <dbReference type="Proteomes" id="UP001500307"/>
    </source>
</evidence>
<dbReference type="Proteomes" id="UP001500307">
    <property type="component" value="Unassembled WGS sequence"/>
</dbReference>